<comment type="pathway">
    <text evidence="1 6">Cell wall biogenesis; peptidoglycan biosynthesis.</text>
</comment>
<protein>
    <recommendedName>
        <fullName evidence="8">L,D-TPase catalytic domain-containing protein</fullName>
    </recommendedName>
</protein>
<name>A0A1J4V367_9BACT</name>
<feature type="active site" description="Proton donor/acceptor" evidence="6">
    <location>
        <position position="270"/>
    </location>
</feature>
<evidence type="ECO:0000313" key="10">
    <source>
        <dbReference type="Proteomes" id="UP000183206"/>
    </source>
</evidence>
<keyword evidence="4 6" id="KW-0573">Peptidoglycan synthesis</keyword>
<dbReference type="Proteomes" id="UP000183206">
    <property type="component" value="Unassembled WGS sequence"/>
</dbReference>
<dbReference type="Pfam" id="PF03734">
    <property type="entry name" value="YkuD"/>
    <property type="match status" value="1"/>
</dbReference>
<feature type="domain" description="L,D-TPase catalytic" evidence="8">
    <location>
        <begin position="189"/>
        <end position="310"/>
    </location>
</feature>
<dbReference type="InterPro" id="IPR005490">
    <property type="entry name" value="LD_TPept_cat_dom"/>
</dbReference>
<dbReference type="GO" id="GO:0018104">
    <property type="term" value="P:peptidoglycan-protein cross-linking"/>
    <property type="evidence" value="ECO:0007669"/>
    <property type="project" value="TreeGrafter"/>
</dbReference>
<dbReference type="EMBL" id="MNVO01000062">
    <property type="protein sequence ID" value="OIO31588.1"/>
    <property type="molecule type" value="Genomic_DNA"/>
</dbReference>
<dbReference type="GO" id="GO:0016740">
    <property type="term" value="F:transferase activity"/>
    <property type="evidence" value="ECO:0007669"/>
    <property type="project" value="UniProtKB-KW"/>
</dbReference>
<evidence type="ECO:0000256" key="3">
    <source>
        <dbReference type="ARBA" id="ARBA00022960"/>
    </source>
</evidence>
<dbReference type="Pfam" id="PF08239">
    <property type="entry name" value="SH3_3"/>
    <property type="match status" value="1"/>
</dbReference>
<comment type="caution">
    <text evidence="9">The sequence shown here is derived from an EMBL/GenBank/DDBJ whole genome shotgun (WGS) entry which is preliminary data.</text>
</comment>
<keyword evidence="7" id="KW-1133">Transmembrane helix</keyword>
<dbReference type="InterPro" id="IPR050979">
    <property type="entry name" value="LD-transpeptidase"/>
</dbReference>
<evidence type="ECO:0000256" key="1">
    <source>
        <dbReference type="ARBA" id="ARBA00004752"/>
    </source>
</evidence>
<sequence>MTIPLKQHRRIVFLLVGAILLLCVLLVVVMLRTDIVEKYGTLFAGDNAEVLSPENLDAPKTPFLGEEEVFIIKSVDEEEIILPVKKVLFEYVEVLDGCGHHFEGECLNVRSGPGTEYPVVARLRNGIVLKVDGKVEHGESTWYKIIFDEWLRYPERVTGDWYVAANYVKVLLDEGNQAIENQGNAASTKQIIVDRSDQILYAYENDELFMQEPISTGLELTPTPRGIFSIYKKTPSRYMQGPIPDIANQYYDLPGVPWNLYFTHGGAVIHGAYWHDSFGTKYSHGCVNLPPKQAYILYTWAELGTRVIVRD</sequence>
<dbReference type="GO" id="GO:0071972">
    <property type="term" value="F:peptidoglycan L,D-transpeptidase activity"/>
    <property type="evidence" value="ECO:0007669"/>
    <property type="project" value="TreeGrafter"/>
</dbReference>
<keyword evidence="7" id="KW-0472">Membrane</keyword>
<gene>
    <name evidence="9" type="ORF">AUJ44_04365</name>
</gene>
<proteinExistence type="predicted"/>
<evidence type="ECO:0000256" key="5">
    <source>
        <dbReference type="ARBA" id="ARBA00023316"/>
    </source>
</evidence>
<evidence type="ECO:0000313" key="9">
    <source>
        <dbReference type="EMBL" id="OIO31588.1"/>
    </source>
</evidence>
<feature type="active site" description="Nucleophile" evidence="6">
    <location>
        <position position="286"/>
    </location>
</feature>
<evidence type="ECO:0000256" key="2">
    <source>
        <dbReference type="ARBA" id="ARBA00022679"/>
    </source>
</evidence>
<keyword evidence="7" id="KW-0812">Transmembrane</keyword>
<dbReference type="GO" id="GO:0005576">
    <property type="term" value="C:extracellular region"/>
    <property type="evidence" value="ECO:0007669"/>
    <property type="project" value="TreeGrafter"/>
</dbReference>
<feature type="transmembrane region" description="Helical" evidence="7">
    <location>
        <begin position="12"/>
        <end position="31"/>
    </location>
</feature>
<dbReference type="GO" id="GO:0008360">
    <property type="term" value="P:regulation of cell shape"/>
    <property type="evidence" value="ECO:0007669"/>
    <property type="project" value="UniProtKB-UniRule"/>
</dbReference>
<dbReference type="InterPro" id="IPR003646">
    <property type="entry name" value="SH3-like_bac-type"/>
</dbReference>
<reference evidence="9 10" key="1">
    <citation type="journal article" date="2016" name="Environ. Microbiol.">
        <title>Genomic resolution of a cold subsurface aquifer community provides metabolic insights for novel microbes adapted to high CO concentrations.</title>
        <authorList>
            <person name="Probst A.J."/>
            <person name="Castelle C.J."/>
            <person name="Singh A."/>
            <person name="Brown C.T."/>
            <person name="Anantharaman K."/>
            <person name="Sharon I."/>
            <person name="Hug L.A."/>
            <person name="Burstein D."/>
            <person name="Emerson J.B."/>
            <person name="Thomas B.C."/>
            <person name="Banfield J.F."/>
        </authorList>
    </citation>
    <scope>NUCLEOTIDE SEQUENCE [LARGE SCALE GENOMIC DNA]</scope>
    <source>
        <strain evidence="9">CG1_02_47_685</strain>
    </source>
</reference>
<keyword evidence="3 6" id="KW-0133">Cell shape</keyword>
<dbReference type="InterPro" id="IPR038063">
    <property type="entry name" value="Transpep_catalytic_dom"/>
</dbReference>
<evidence type="ECO:0000256" key="6">
    <source>
        <dbReference type="PROSITE-ProRule" id="PRU01373"/>
    </source>
</evidence>
<dbReference type="PROSITE" id="PS52029">
    <property type="entry name" value="LD_TPASE"/>
    <property type="match status" value="1"/>
</dbReference>
<keyword evidence="2" id="KW-0808">Transferase</keyword>
<evidence type="ECO:0000256" key="7">
    <source>
        <dbReference type="SAM" id="Phobius"/>
    </source>
</evidence>
<dbReference type="GO" id="GO:0071555">
    <property type="term" value="P:cell wall organization"/>
    <property type="evidence" value="ECO:0007669"/>
    <property type="project" value="UniProtKB-UniRule"/>
</dbReference>
<dbReference type="AlphaFoldDB" id="A0A1J4V367"/>
<dbReference type="STRING" id="1805282.AUJ44_04365"/>
<dbReference type="SUPFAM" id="SSF141523">
    <property type="entry name" value="L,D-transpeptidase catalytic domain-like"/>
    <property type="match status" value="1"/>
</dbReference>
<dbReference type="PANTHER" id="PTHR30582:SF2">
    <property type="entry name" value="L,D-TRANSPEPTIDASE YCIB-RELATED"/>
    <property type="match status" value="1"/>
</dbReference>
<dbReference type="Gene3D" id="2.30.30.40">
    <property type="entry name" value="SH3 Domains"/>
    <property type="match status" value="1"/>
</dbReference>
<accession>A0A1J4V367</accession>
<keyword evidence="5 6" id="KW-0961">Cell wall biogenesis/degradation</keyword>
<dbReference type="CDD" id="cd16913">
    <property type="entry name" value="YkuD_like"/>
    <property type="match status" value="1"/>
</dbReference>
<dbReference type="Gene3D" id="2.40.440.10">
    <property type="entry name" value="L,D-transpeptidase catalytic domain-like"/>
    <property type="match status" value="1"/>
</dbReference>
<organism evidence="9 10">
    <name type="scientific">Candidatus Nomurabacteria bacterium CG1_02_47_685</name>
    <dbReference type="NCBI Taxonomy" id="1805282"/>
    <lineage>
        <taxon>Bacteria</taxon>
        <taxon>Candidatus Nomuraibacteriota</taxon>
    </lineage>
</organism>
<dbReference type="UniPathway" id="UPA00219"/>
<dbReference type="PANTHER" id="PTHR30582">
    <property type="entry name" value="L,D-TRANSPEPTIDASE"/>
    <property type="match status" value="1"/>
</dbReference>
<evidence type="ECO:0000259" key="8">
    <source>
        <dbReference type="PROSITE" id="PS52029"/>
    </source>
</evidence>
<evidence type="ECO:0000256" key="4">
    <source>
        <dbReference type="ARBA" id="ARBA00022984"/>
    </source>
</evidence>